<organism evidence="4 5">
    <name type="scientific">Dioscorea zingiberensis</name>
    <dbReference type="NCBI Taxonomy" id="325984"/>
    <lineage>
        <taxon>Eukaryota</taxon>
        <taxon>Viridiplantae</taxon>
        <taxon>Streptophyta</taxon>
        <taxon>Embryophyta</taxon>
        <taxon>Tracheophyta</taxon>
        <taxon>Spermatophyta</taxon>
        <taxon>Magnoliopsida</taxon>
        <taxon>Liliopsida</taxon>
        <taxon>Dioscoreales</taxon>
        <taxon>Dioscoreaceae</taxon>
        <taxon>Dioscorea</taxon>
    </lineage>
</organism>
<comment type="subcellular location">
    <subcellularLocation>
        <location evidence="1">Nucleus</location>
    </subcellularLocation>
</comment>
<dbReference type="InterPro" id="IPR051992">
    <property type="entry name" value="OxStress_Response_Reg"/>
</dbReference>
<protein>
    <submittedName>
        <fullName evidence="4">Uncharacterized protein</fullName>
    </submittedName>
</protein>
<proteinExistence type="predicted"/>
<dbReference type="GO" id="GO:0005634">
    <property type="term" value="C:nucleus"/>
    <property type="evidence" value="ECO:0007669"/>
    <property type="project" value="UniProtKB-SubCell"/>
</dbReference>
<evidence type="ECO:0000313" key="4">
    <source>
        <dbReference type="EMBL" id="KAJ0965608.1"/>
    </source>
</evidence>
<feature type="region of interest" description="Disordered" evidence="3">
    <location>
        <begin position="121"/>
        <end position="157"/>
    </location>
</feature>
<gene>
    <name evidence="4" type="ORF">J5N97_026746</name>
</gene>
<dbReference type="EMBL" id="JAGGNH010000008">
    <property type="protein sequence ID" value="KAJ0965608.1"/>
    <property type="molecule type" value="Genomic_DNA"/>
</dbReference>
<dbReference type="PANTHER" id="PTHR33172">
    <property type="entry name" value="OS08G0516900 PROTEIN"/>
    <property type="match status" value="1"/>
</dbReference>
<dbReference type="GO" id="GO:0006950">
    <property type="term" value="P:response to stress"/>
    <property type="evidence" value="ECO:0007669"/>
    <property type="project" value="UniProtKB-ARBA"/>
</dbReference>
<sequence length="157" mass="17304">MKAYRDKLEDQEKSDDTSSIGEPSEKKKSDDTSDDTSSIGEPSDDDEEDEMAESSKSNGDVLASLEALERALPIKRGLSNSFDGRSRSFRCLTNILNATAEDLVKHENPLNKRRKLLNIHRRGSYAAALSPPPPSHPPTTINGEGEQQQQPQQPQQG</sequence>
<dbReference type="AlphaFoldDB" id="A0A9D5C3P8"/>
<feature type="compositionally biased region" description="Acidic residues" evidence="3">
    <location>
        <begin position="42"/>
        <end position="52"/>
    </location>
</feature>
<dbReference type="PANTHER" id="PTHR33172:SF91">
    <property type="entry name" value="PROTEIN OXIDATIVE STRESS 3 LIKE 5"/>
    <property type="match status" value="1"/>
</dbReference>
<feature type="compositionally biased region" description="Basic and acidic residues" evidence="3">
    <location>
        <begin position="1"/>
        <end position="16"/>
    </location>
</feature>
<comment type="caution">
    <text evidence="4">The sequence shown here is derived from an EMBL/GenBank/DDBJ whole genome shotgun (WGS) entry which is preliminary data.</text>
</comment>
<feature type="compositionally biased region" description="Low complexity" evidence="3">
    <location>
        <begin position="147"/>
        <end position="157"/>
    </location>
</feature>
<evidence type="ECO:0000256" key="2">
    <source>
        <dbReference type="ARBA" id="ARBA00023242"/>
    </source>
</evidence>
<reference evidence="4" key="2">
    <citation type="journal article" date="2022" name="Hortic Res">
        <title>The genome of Dioscorea zingiberensis sheds light on the biosynthesis, origin and evolution of the medicinally important diosgenin saponins.</title>
        <authorList>
            <person name="Li Y."/>
            <person name="Tan C."/>
            <person name="Li Z."/>
            <person name="Guo J."/>
            <person name="Li S."/>
            <person name="Chen X."/>
            <person name="Wang C."/>
            <person name="Dai X."/>
            <person name="Yang H."/>
            <person name="Song W."/>
            <person name="Hou L."/>
            <person name="Xu J."/>
            <person name="Tong Z."/>
            <person name="Xu A."/>
            <person name="Yuan X."/>
            <person name="Wang W."/>
            <person name="Yang Q."/>
            <person name="Chen L."/>
            <person name="Sun Z."/>
            <person name="Wang K."/>
            <person name="Pan B."/>
            <person name="Chen J."/>
            <person name="Bao Y."/>
            <person name="Liu F."/>
            <person name="Qi X."/>
            <person name="Gang D.R."/>
            <person name="Wen J."/>
            <person name="Li J."/>
        </authorList>
    </citation>
    <scope>NUCLEOTIDE SEQUENCE</scope>
    <source>
        <strain evidence="4">Dzin_1.0</strain>
    </source>
</reference>
<keyword evidence="2" id="KW-0539">Nucleus</keyword>
<keyword evidence="5" id="KW-1185">Reference proteome</keyword>
<dbReference type="OrthoDB" id="696276at2759"/>
<reference evidence="4" key="1">
    <citation type="submission" date="2021-03" db="EMBL/GenBank/DDBJ databases">
        <authorList>
            <person name="Li Z."/>
            <person name="Yang C."/>
        </authorList>
    </citation>
    <scope>NUCLEOTIDE SEQUENCE</scope>
    <source>
        <strain evidence="4">Dzin_1.0</strain>
        <tissue evidence="4">Leaf</tissue>
    </source>
</reference>
<name>A0A9D5C3P8_9LILI</name>
<evidence type="ECO:0000256" key="3">
    <source>
        <dbReference type="SAM" id="MobiDB-lite"/>
    </source>
</evidence>
<evidence type="ECO:0000313" key="5">
    <source>
        <dbReference type="Proteomes" id="UP001085076"/>
    </source>
</evidence>
<accession>A0A9D5C3P8</accession>
<dbReference type="Proteomes" id="UP001085076">
    <property type="component" value="Miscellaneous, Linkage group lg08"/>
</dbReference>
<feature type="region of interest" description="Disordered" evidence="3">
    <location>
        <begin position="1"/>
        <end position="61"/>
    </location>
</feature>
<evidence type="ECO:0000256" key="1">
    <source>
        <dbReference type="ARBA" id="ARBA00004123"/>
    </source>
</evidence>